<dbReference type="Proteomes" id="UP000008792">
    <property type="component" value="Unassembled WGS sequence"/>
</dbReference>
<evidence type="ECO:0000313" key="3">
    <source>
        <dbReference type="EMBL" id="EDW67097.1"/>
    </source>
</evidence>
<dbReference type="Pfam" id="PF24985">
    <property type="entry name" value="DUF7775"/>
    <property type="match status" value="1"/>
</dbReference>
<feature type="domain" description="DUF7775" evidence="2">
    <location>
        <begin position="2"/>
        <end position="152"/>
    </location>
</feature>
<protein>
    <recommendedName>
        <fullName evidence="2">DUF7775 domain-containing protein</fullName>
    </recommendedName>
</protein>
<name>B4LZ90_DROVI</name>
<keyword evidence="1" id="KW-0812">Transmembrane</keyword>
<keyword evidence="4" id="KW-1185">Reference proteome</keyword>
<keyword evidence="1" id="KW-1133">Transmembrane helix</keyword>
<evidence type="ECO:0000313" key="4">
    <source>
        <dbReference type="Proteomes" id="UP000008792"/>
    </source>
</evidence>
<dbReference type="PhylomeDB" id="B4LZ90"/>
<gene>
    <name evidence="3" type="primary">Dvir\GJ23274</name>
    <name evidence="3" type="ORF">Dvir_GJ23274</name>
</gene>
<evidence type="ECO:0000256" key="1">
    <source>
        <dbReference type="SAM" id="Phobius"/>
    </source>
</evidence>
<dbReference type="PANTHER" id="PTHR41152">
    <property type="entry name" value="AT26438P-RELATED"/>
    <property type="match status" value="1"/>
</dbReference>
<dbReference type="AlphaFoldDB" id="B4LZ90"/>
<feature type="transmembrane region" description="Helical" evidence="1">
    <location>
        <begin position="44"/>
        <end position="64"/>
    </location>
</feature>
<dbReference type="OrthoDB" id="7789408at2759"/>
<reference evidence="3 4" key="1">
    <citation type="journal article" date="2007" name="Nature">
        <title>Evolution of genes and genomes on the Drosophila phylogeny.</title>
        <authorList>
            <consortium name="Drosophila 12 Genomes Consortium"/>
            <person name="Clark A.G."/>
            <person name="Eisen M.B."/>
            <person name="Smith D.R."/>
            <person name="Bergman C.M."/>
            <person name="Oliver B."/>
            <person name="Markow T.A."/>
            <person name="Kaufman T.C."/>
            <person name="Kellis M."/>
            <person name="Gelbart W."/>
            <person name="Iyer V.N."/>
            <person name="Pollard D.A."/>
            <person name="Sackton T.B."/>
            <person name="Larracuente A.M."/>
            <person name="Singh N.D."/>
            <person name="Abad J.P."/>
            <person name="Abt D.N."/>
            <person name="Adryan B."/>
            <person name="Aguade M."/>
            <person name="Akashi H."/>
            <person name="Anderson W.W."/>
            <person name="Aquadro C.F."/>
            <person name="Ardell D.H."/>
            <person name="Arguello R."/>
            <person name="Artieri C.G."/>
            <person name="Barbash D.A."/>
            <person name="Barker D."/>
            <person name="Barsanti P."/>
            <person name="Batterham P."/>
            <person name="Batzoglou S."/>
            <person name="Begun D."/>
            <person name="Bhutkar A."/>
            <person name="Blanco E."/>
            <person name="Bosak S.A."/>
            <person name="Bradley R.K."/>
            <person name="Brand A.D."/>
            <person name="Brent M.R."/>
            <person name="Brooks A.N."/>
            <person name="Brown R.H."/>
            <person name="Butlin R.K."/>
            <person name="Caggese C."/>
            <person name="Calvi B.R."/>
            <person name="Bernardo de Carvalho A."/>
            <person name="Caspi A."/>
            <person name="Castrezana S."/>
            <person name="Celniker S.E."/>
            <person name="Chang J.L."/>
            <person name="Chapple C."/>
            <person name="Chatterji S."/>
            <person name="Chinwalla A."/>
            <person name="Civetta A."/>
            <person name="Clifton S.W."/>
            <person name="Comeron J.M."/>
            <person name="Costello J.C."/>
            <person name="Coyne J.A."/>
            <person name="Daub J."/>
            <person name="David R.G."/>
            <person name="Delcher A.L."/>
            <person name="Delehaunty K."/>
            <person name="Do C.B."/>
            <person name="Ebling H."/>
            <person name="Edwards K."/>
            <person name="Eickbush T."/>
            <person name="Evans J.D."/>
            <person name="Filipski A."/>
            <person name="Findeiss S."/>
            <person name="Freyhult E."/>
            <person name="Fulton L."/>
            <person name="Fulton R."/>
            <person name="Garcia A.C."/>
            <person name="Gardiner A."/>
            <person name="Garfield D.A."/>
            <person name="Garvin B.E."/>
            <person name="Gibson G."/>
            <person name="Gilbert D."/>
            <person name="Gnerre S."/>
            <person name="Godfrey J."/>
            <person name="Good R."/>
            <person name="Gotea V."/>
            <person name="Gravely B."/>
            <person name="Greenberg A.J."/>
            <person name="Griffiths-Jones S."/>
            <person name="Gross S."/>
            <person name="Guigo R."/>
            <person name="Gustafson E.A."/>
            <person name="Haerty W."/>
            <person name="Hahn M.W."/>
            <person name="Halligan D.L."/>
            <person name="Halpern A.L."/>
            <person name="Halter G.M."/>
            <person name="Han M.V."/>
            <person name="Heger A."/>
            <person name="Hillier L."/>
            <person name="Hinrichs A.S."/>
            <person name="Holmes I."/>
            <person name="Hoskins R.A."/>
            <person name="Hubisz M.J."/>
            <person name="Hultmark D."/>
            <person name="Huntley M.A."/>
            <person name="Jaffe D.B."/>
            <person name="Jagadeeshan S."/>
            <person name="Jeck W.R."/>
            <person name="Johnson J."/>
            <person name="Jones C.D."/>
            <person name="Jordan W.C."/>
            <person name="Karpen G.H."/>
            <person name="Kataoka E."/>
            <person name="Keightley P.D."/>
            <person name="Kheradpour P."/>
            <person name="Kirkness E.F."/>
            <person name="Koerich L.B."/>
            <person name="Kristiansen K."/>
            <person name="Kudrna D."/>
            <person name="Kulathinal R.J."/>
            <person name="Kumar S."/>
            <person name="Kwok R."/>
            <person name="Lander E."/>
            <person name="Langley C.H."/>
            <person name="Lapoint R."/>
            <person name="Lazzaro B.P."/>
            <person name="Lee S.J."/>
            <person name="Levesque L."/>
            <person name="Li R."/>
            <person name="Lin C.F."/>
            <person name="Lin M.F."/>
            <person name="Lindblad-Toh K."/>
            <person name="Llopart A."/>
            <person name="Long M."/>
            <person name="Low L."/>
            <person name="Lozovsky E."/>
            <person name="Lu J."/>
            <person name="Luo M."/>
            <person name="Machado C.A."/>
            <person name="Makalowski W."/>
            <person name="Marzo M."/>
            <person name="Matsuda M."/>
            <person name="Matzkin L."/>
            <person name="McAllister B."/>
            <person name="McBride C.S."/>
            <person name="McKernan B."/>
            <person name="McKernan K."/>
            <person name="Mendez-Lago M."/>
            <person name="Minx P."/>
            <person name="Mollenhauer M.U."/>
            <person name="Montooth K."/>
            <person name="Mount S.M."/>
            <person name="Mu X."/>
            <person name="Myers E."/>
            <person name="Negre B."/>
            <person name="Newfeld S."/>
            <person name="Nielsen R."/>
            <person name="Noor M.A."/>
            <person name="O'Grady P."/>
            <person name="Pachter L."/>
            <person name="Papaceit M."/>
            <person name="Parisi M.J."/>
            <person name="Parisi M."/>
            <person name="Parts L."/>
            <person name="Pedersen J.S."/>
            <person name="Pesole G."/>
            <person name="Phillippy A.M."/>
            <person name="Ponting C.P."/>
            <person name="Pop M."/>
            <person name="Porcelli D."/>
            <person name="Powell J.R."/>
            <person name="Prohaska S."/>
            <person name="Pruitt K."/>
            <person name="Puig M."/>
            <person name="Quesneville H."/>
            <person name="Ram K.R."/>
            <person name="Rand D."/>
            <person name="Rasmussen M.D."/>
            <person name="Reed L.K."/>
            <person name="Reenan R."/>
            <person name="Reily A."/>
            <person name="Remington K.A."/>
            <person name="Rieger T.T."/>
            <person name="Ritchie M.G."/>
            <person name="Robin C."/>
            <person name="Rogers Y.H."/>
            <person name="Rohde C."/>
            <person name="Rozas J."/>
            <person name="Rubenfield M.J."/>
            <person name="Ruiz A."/>
            <person name="Russo S."/>
            <person name="Salzberg S.L."/>
            <person name="Sanchez-Gracia A."/>
            <person name="Saranga D.J."/>
            <person name="Sato H."/>
            <person name="Schaeffer S.W."/>
            <person name="Schatz M.C."/>
            <person name="Schlenke T."/>
            <person name="Schwartz R."/>
            <person name="Segarra C."/>
            <person name="Singh R.S."/>
            <person name="Sirot L."/>
            <person name="Sirota M."/>
            <person name="Sisneros N.B."/>
            <person name="Smith C.D."/>
            <person name="Smith T.F."/>
            <person name="Spieth J."/>
            <person name="Stage D.E."/>
            <person name="Stark A."/>
            <person name="Stephan W."/>
            <person name="Strausberg R.L."/>
            <person name="Strempel S."/>
            <person name="Sturgill D."/>
            <person name="Sutton G."/>
            <person name="Sutton G.G."/>
            <person name="Tao W."/>
            <person name="Teichmann S."/>
            <person name="Tobari Y.N."/>
            <person name="Tomimura Y."/>
            <person name="Tsolas J.M."/>
            <person name="Valente V.L."/>
            <person name="Venter E."/>
            <person name="Venter J.C."/>
            <person name="Vicario S."/>
            <person name="Vieira F.G."/>
            <person name="Vilella A.J."/>
            <person name="Villasante A."/>
            <person name="Walenz B."/>
            <person name="Wang J."/>
            <person name="Wasserman M."/>
            <person name="Watts T."/>
            <person name="Wilson D."/>
            <person name="Wilson R.K."/>
            <person name="Wing R.A."/>
            <person name="Wolfner M.F."/>
            <person name="Wong A."/>
            <person name="Wong G.K."/>
            <person name="Wu C.I."/>
            <person name="Wu G."/>
            <person name="Yamamoto D."/>
            <person name="Yang H.P."/>
            <person name="Yang S.P."/>
            <person name="Yorke J.A."/>
            <person name="Yoshida K."/>
            <person name="Zdobnov E."/>
            <person name="Zhang P."/>
            <person name="Zhang Y."/>
            <person name="Zimin A.V."/>
            <person name="Baldwin J."/>
            <person name="Abdouelleil A."/>
            <person name="Abdulkadir J."/>
            <person name="Abebe A."/>
            <person name="Abera B."/>
            <person name="Abreu J."/>
            <person name="Acer S.C."/>
            <person name="Aftuck L."/>
            <person name="Alexander A."/>
            <person name="An P."/>
            <person name="Anderson E."/>
            <person name="Anderson S."/>
            <person name="Arachi H."/>
            <person name="Azer M."/>
            <person name="Bachantsang P."/>
            <person name="Barry A."/>
            <person name="Bayul T."/>
            <person name="Berlin A."/>
            <person name="Bessette D."/>
            <person name="Bloom T."/>
            <person name="Blye J."/>
            <person name="Boguslavskiy L."/>
            <person name="Bonnet C."/>
            <person name="Boukhgalter B."/>
            <person name="Bourzgui I."/>
            <person name="Brown A."/>
            <person name="Cahill P."/>
            <person name="Channer S."/>
            <person name="Cheshatsang Y."/>
            <person name="Chuda L."/>
            <person name="Citroen M."/>
            <person name="Collymore A."/>
            <person name="Cooke P."/>
            <person name="Costello M."/>
            <person name="D'Aco K."/>
            <person name="Daza R."/>
            <person name="De Haan G."/>
            <person name="DeGray S."/>
            <person name="DeMaso C."/>
            <person name="Dhargay N."/>
            <person name="Dooley K."/>
            <person name="Dooley E."/>
            <person name="Doricent M."/>
            <person name="Dorje P."/>
            <person name="Dorjee K."/>
            <person name="Dupes A."/>
            <person name="Elong R."/>
            <person name="Falk J."/>
            <person name="Farina A."/>
            <person name="Faro S."/>
            <person name="Ferguson D."/>
            <person name="Fisher S."/>
            <person name="Foley C.D."/>
            <person name="Franke A."/>
            <person name="Friedrich D."/>
            <person name="Gadbois L."/>
            <person name="Gearin G."/>
            <person name="Gearin C.R."/>
            <person name="Giannoukos G."/>
            <person name="Goode T."/>
            <person name="Graham J."/>
            <person name="Grandbois E."/>
            <person name="Grewal S."/>
            <person name="Gyaltsen K."/>
            <person name="Hafez N."/>
            <person name="Hagos B."/>
            <person name="Hall J."/>
            <person name="Henson C."/>
            <person name="Hollinger A."/>
            <person name="Honan T."/>
            <person name="Huard M.D."/>
            <person name="Hughes L."/>
            <person name="Hurhula B."/>
            <person name="Husby M.E."/>
            <person name="Kamat A."/>
            <person name="Kanga B."/>
            <person name="Kashin S."/>
            <person name="Khazanovich D."/>
            <person name="Kisner P."/>
            <person name="Lance K."/>
            <person name="Lara M."/>
            <person name="Lee W."/>
            <person name="Lennon N."/>
            <person name="Letendre F."/>
            <person name="LeVine R."/>
            <person name="Lipovsky A."/>
            <person name="Liu X."/>
            <person name="Liu J."/>
            <person name="Liu S."/>
            <person name="Lokyitsang T."/>
            <person name="Lokyitsang Y."/>
            <person name="Lubonja R."/>
            <person name="Lui A."/>
            <person name="MacDonald P."/>
            <person name="Magnisalis V."/>
            <person name="Maru K."/>
            <person name="Matthews C."/>
            <person name="McCusker W."/>
            <person name="McDonough S."/>
            <person name="Mehta T."/>
            <person name="Meldrim J."/>
            <person name="Meneus L."/>
            <person name="Mihai O."/>
            <person name="Mihalev A."/>
            <person name="Mihova T."/>
            <person name="Mittelman R."/>
            <person name="Mlenga V."/>
            <person name="Montmayeur A."/>
            <person name="Mulrain L."/>
            <person name="Navidi A."/>
            <person name="Naylor J."/>
            <person name="Negash T."/>
            <person name="Nguyen T."/>
            <person name="Nguyen N."/>
            <person name="Nicol R."/>
            <person name="Norbu C."/>
            <person name="Norbu N."/>
            <person name="Novod N."/>
            <person name="O'Neill B."/>
            <person name="Osman S."/>
            <person name="Markiewicz E."/>
            <person name="Oyono O.L."/>
            <person name="Patti C."/>
            <person name="Phunkhang P."/>
            <person name="Pierre F."/>
            <person name="Priest M."/>
            <person name="Raghuraman S."/>
            <person name="Rege F."/>
            <person name="Reyes R."/>
            <person name="Rise C."/>
            <person name="Rogov P."/>
            <person name="Ross K."/>
            <person name="Ryan E."/>
            <person name="Settipalli S."/>
            <person name="Shea T."/>
            <person name="Sherpa N."/>
            <person name="Shi L."/>
            <person name="Shih D."/>
            <person name="Sparrow T."/>
            <person name="Spaulding J."/>
            <person name="Stalker J."/>
            <person name="Stange-Thomann N."/>
            <person name="Stavropoulos S."/>
            <person name="Stone C."/>
            <person name="Strader C."/>
            <person name="Tesfaye S."/>
            <person name="Thomson T."/>
            <person name="Thoulutsang Y."/>
            <person name="Thoulutsang D."/>
            <person name="Topham K."/>
            <person name="Topping I."/>
            <person name="Tsamla T."/>
            <person name="Vassiliev H."/>
            <person name="Vo A."/>
            <person name="Wangchuk T."/>
            <person name="Wangdi T."/>
            <person name="Weiand M."/>
            <person name="Wilkinson J."/>
            <person name="Wilson A."/>
            <person name="Yadav S."/>
            <person name="Young G."/>
            <person name="Yu Q."/>
            <person name="Zembek L."/>
            <person name="Zhong D."/>
            <person name="Zimmer A."/>
            <person name="Zwirko Z."/>
            <person name="Jaffe D.B."/>
            <person name="Alvarez P."/>
            <person name="Brockman W."/>
            <person name="Butler J."/>
            <person name="Chin C."/>
            <person name="Gnerre S."/>
            <person name="Grabherr M."/>
            <person name="Kleber M."/>
            <person name="Mauceli E."/>
            <person name="MacCallum I."/>
        </authorList>
    </citation>
    <scope>NUCLEOTIDE SEQUENCE [LARGE SCALE GENOMIC DNA]</scope>
    <source>
        <strain evidence="4">Tucson 15010-1051.87</strain>
    </source>
</reference>
<dbReference type="OMA" id="FREFSHD"/>
<dbReference type="EMBL" id="CH940650">
    <property type="protein sequence ID" value="EDW67097.1"/>
    <property type="molecule type" value="Genomic_DNA"/>
</dbReference>
<feature type="transmembrane region" description="Helical" evidence="1">
    <location>
        <begin position="76"/>
        <end position="94"/>
    </location>
</feature>
<feature type="transmembrane region" description="Helical" evidence="1">
    <location>
        <begin position="6"/>
        <end position="24"/>
    </location>
</feature>
<proteinExistence type="predicted"/>
<keyword evidence="1" id="KW-0472">Membrane</keyword>
<dbReference type="InParanoid" id="B4LZ90"/>
<accession>B4LZ90</accession>
<dbReference type="PANTHER" id="PTHR41152:SF8">
    <property type="entry name" value="AT26438P-RELATED"/>
    <property type="match status" value="1"/>
</dbReference>
<sequence length="208" mass="24539">MRPVLFQFYTVETILNMLIMFYHIRGFLAHPLDFLEFWQQFIHYFFSVSFCIFTILTLFASINICTGHQCSLSEEIIRTVCGFVFYITISLLTLENAESDFHLMYLIIEHEPEVERPMHPFFEFMRAQAACALTCGVTYLLHAIVVIDVSLSNEDDSDFERMVDDSDEYTENVEYIPARLYLLGELVQTHLEQYEWFYNFERGAPLPI</sequence>
<organism evidence="3 4">
    <name type="scientific">Drosophila virilis</name>
    <name type="common">Fruit fly</name>
    <dbReference type="NCBI Taxonomy" id="7244"/>
    <lineage>
        <taxon>Eukaryota</taxon>
        <taxon>Metazoa</taxon>
        <taxon>Ecdysozoa</taxon>
        <taxon>Arthropoda</taxon>
        <taxon>Hexapoda</taxon>
        <taxon>Insecta</taxon>
        <taxon>Pterygota</taxon>
        <taxon>Neoptera</taxon>
        <taxon>Endopterygota</taxon>
        <taxon>Diptera</taxon>
        <taxon>Brachycera</taxon>
        <taxon>Muscomorpha</taxon>
        <taxon>Ephydroidea</taxon>
        <taxon>Drosophilidae</taxon>
        <taxon>Drosophila</taxon>
    </lineage>
</organism>
<dbReference type="InterPro" id="IPR056677">
    <property type="entry name" value="DUF7775"/>
</dbReference>
<dbReference type="KEGG" id="dvi:6629397"/>
<dbReference type="HOGENOM" id="CLU_1251833_0_0_1"/>
<evidence type="ECO:0000259" key="2">
    <source>
        <dbReference type="Pfam" id="PF24985"/>
    </source>
</evidence>
<dbReference type="eggNOG" id="ENOG502T9GM">
    <property type="taxonomic scope" value="Eukaryota"/>
</dbReference>